<proteinExistence type="predicted"/>
<dbReference type="PANTHER" id="PTHR11695:SF294">
    <property type="entry name" value="RETICULON-4-INTERACTING PROTEIN 1, MITOCHONDRIAL"/>
    <property type="match status" value="1"/>
</dbReference>
<dbReference type="SUPFAM" id="SSF51735">
    <property type="entry name" value="NAD(P)-binding Rossmann-fold domains"/>
    <property type="match status" value="1"/>
</dbReference>
<keyword evidence="1" id="KW-0560">Oxidoreductase</keyword>
<evidence type="ECO:0000259" key="2">
    <source>
        <dbReference type="SMART" id="SM00829"/>
    </source>
</evidence>
<dbReference type="STRING" id="573321.SAMN04488505_103638"/>
<name>A0A1H7WDX2_9BACT</name>
<keyword evidence="4" id="KW-1185">Reference proteome</keyword>
<dbReference type="CDD" id="cd05289">
    <property type="entry name" value="MDR_like_2"/>
    <property type="match status" value="1"/>
</dbReference>
<dbReference type="SMART" id="SM00829">
    <property type="entry name" value="PKS_ER"/>
    <property type="match status" value="1"/>
</dbReference>
<evidence type="ECO:0000313" key="3">
    <source>
        <dbReference type="EMBL" id="SEM19681.1"/>
    </source>
</evidence>
<dbReference type="PANTHER" id="PTHR11695">
    <property type="entry name" value="ALCOHOL DEHYDROGENASE RELATED"/>
    <property type="match status" value="1"/>
</dbReference>
<feature type="domain" description="Enoyl reductase (ER)" evidence="2">
    <location>
        <begin position="10"/>
        <end position="311"/>
    </location>
</feature>
<dbReference type="InterPro" id="IPR002364">
    <property type="entry name" value="Quin_OxRdtase/zeta-crystal_CS"/>
</dbReference>
<dbReference type="Pfam" id="PF13602">
    <property type="entry name" value="ADH_zinc_N_2"/>
    <property type="match status" value="1"/>
</dbReference>
<dbReference type="AlphaFoldDB" id="A0A1H7WDX2"/>
<dbReference type="SUPFAM" id="SSF50129">
    <property type="entry name" value="GroES-like"/>
    <property type="match status" value="1"/>
</dbReference>
<dbReference type="InterPro" id="IPR020843">
    <property type="entry name" value="ER"/>
</dbReference>
<dbReference type="InterPro" id="IPR050700">
    <property type="entry name" value="YIM1/Zinc_Alcohol_DH_Fams"/>
</dbReference>
<dbReference type="OrthoDB" id="634508at2"/>
<sequence length="313" mass="33545">MQAATLPQFGDANTFEITEIPIPRPAAGQLLVKVKAAGINPVDYKTRAGKGQAQYFTLPAILGWDIAGQIVDTGQGAHKFSPGDRVFGLSHFPNPANAYAQFAIVEEEEFARVPDNITDDVAGAAPLVTLTAWEALYDHAQLQPGQRILIHAAAGGVGHIAVQLARNTETYIIGTASAQNHAYLKELGVNESIDYHDQHFEKNIAPVDVVLDAMGGETALRSLDVLKPGGIMVSLPSMFKNDPAVLAKAKEKGVRVVWMSVRPSGGRMEQVASLMASGKLQIKVDASFPLREVAKAHQALETHHINGKVVLIP</sequence>
<dbReference type="Proteomes" id="UP000198984">
    <property type="component" value="Unassembled WGS sequence"/>
</dbReference>
<dbReference type="RefSeq" id="WP_089913786.1">
    <property type="nucleotide sequence ID" value="NZ_FOBB01000003.1"/>
</dbReference>
<dbReference type="Gene3D" id="3.40.50.720">
    <property type="entry name" value="NAD(P)-binding Rossmann-like Domain"/>
    <property type="match status" value="1"/>
</dbReference>
<accession>A0A1H7WDX2</accession>
<dbReference type="InterPro" id="IPR013154">
    <property type="entry name" value="ADH-like_N"/>
</dbReference>
<dbReference type="InterPro" id="IPR036291">
    <property type="entry name" value="NAD(P)-bd_dom_sf"/>
</dbReference>
<protein>
    <submittedName>
        <fullName evidence="3">NADPH:quinone reductase</fullName>
    </submittedName>
</protein>
<gene>
    <name evidence="3" type="ORF">SAMN04488505_103638</name>
</gene>
<evidence type="ECO:0000256" key="1">
    <source>
        <dbReference type="ARBA" id="ARBA00023002"/>
    </source>
</evidence>
<evidence type="ECO:0000313" key="4">
    <source>
        <dbReference type="Proteomes" id="UP000198984"/>
    </source>
</evidence>
<dbReference type="GO" id="GO:0016491">
    <property type="term" value="F:oxidoreductase activity"/>
    <property type="evidence" value="ECO:0007669"/>
    <property type="project" value="UniProtKB-KW"/>
</dbReference>
<dbReference type="InterPro" id="IPR011032">
    <property type="entry name" value="GroES-like_sf"/>
</dbReference>
<dbReference type="EMBL" id="FOBB01000003">
    <property type="protein sequence ID" value="SEM19681.1"/>
    <property type="molecule type" value="Genomic_DNA"/>
</dbReference>
<organism evidence="3 4">
    <name type="scientific">Chitinophaga rupis</name>
    <dbReference type="NCBI Taxonomy" id="573321"/>
    <lineage>
        <taxon>Bacteria</taxon>
        <taxon>Pseudomonadati</taxon>
        <taxon>Bacteroidota</taxon>
        <taxon>Chitinophagia</taxon>
        <taxon>Chitinophagales</taxon>
        <taxon>Chitinophagaceae</taxon>
        <taxon>Chitinophaga</taxon>
    </lineage>
</organism>
<dbReference type="GO" id="GO:0008270">
    <property type="term" value="F:zinc ion binding"/>
    <property type="evidence" value="ECO:0007669"/>
    <property type="project" value="InterPro"/>
</dbReference>
<dbReference type="Pfam" id="PF08240">
    <property type="entry name" value="ADH_N"/>
    <property type="match status" value="1"/>
</dbReference>
<reference evidence="3 4" key="1">
    <citation type="submission" date="2016-10" db="EMBL/GenBank/DDBJ databases">
        <authorList>
            <person name="de Groot N.N."/>
        </authorList>
    </citation>
    <scope>NUCLEOTIDE SEQUENCE [LARGE SCALE GENOMIC DNA]</scope>
    <source>
        <strain evidence="3 4">DSM 21039</strain>
    </source>
</reference>
<dbReference type="Gene3D" id="3.90.180.10">
    <property type="entry name" value="Medium-chain alcohol dehydrogenases, catalytic domain"/>
    <property type="match status" value="1"/>
</dbReference>
<dbReference type="PROSITE" id="PS01162">
    <property type="entry name" value="QOR_ZETA_CRYSTAL"/>
    <property type="match status" value="1"/>
</dbReference>